<sequence length="205" mass="22591">MARGYGGVSAEQRRSERRTALLEAAMDVLPDGLTVRGVCGHAKLNDRYFYEHFRDCAELLKALAEREGAGAVAVVMDVAATPVPDMRAQVRRMVEAAIGFVCDDPRRGRVWLAVQVTESLYPMRYQMIRRLADIMAAHAYERLGERAPAEPDTTMAAFTLVSGGFDLFCSWLRGDLDVSRARLTDFLVAMILATADLTDALTGSD</sequence>
<proteinExistence type="predicted"/>
<evidence type="ECO:0000313" key="2">
    <source>
        <dbReference type="Proteomes" id="UP001521150"/>
    </source>
</evidence>
<dbReference type="EMBL" id="JAJVCN010000001">
    <property type="protein sequence ID" value="MCE7001534.1"/>
    <property type="molecule type" value="Genomic_DNA"/>
</dbReference>
<organism evidence="1 2">
    <name type="scientific">Kibdelosporangium philippinense</name>
    <dbReference type="NCBI Taxonomy" id="211113"/>
    <lineage>
        <taxon>Bacteria</taxon>
        <taxon>Bacillati</taxon>
        <taxon>Actinomycetota</taxon>
        <taxon>Actinomycetes</taxon>
        <taxon>Pseudonocardiales</taxon>
        <taxon>Pseudonocardiaceae</taxon>
        <taxon>Kibdelosporangium</taxon>
    </lineage>
</organism>
<dbReference type="Gene3D" id="1.10.357.10">
    <property type="entry name" value="Tetracycline Repressor, domain 2"/>
    <property type="match status" value="1"/>
</dbReference>
<dbReference type="Proteomes" id="UP001521150">
    <property type="component" value="Unassembled WGS sequence"/>
</dbReference>
<keyword evidence="2" id="KW-1185">Reference proteome</keyword>
<accession>A0ABS8Z0N1</accession>
<protein>
    <submittedName>
        <fullName evidence="1">TetR/AcrR family transcriptional regulator</fullName>
    </submittedName>
</protein>
<reference evidence="1 2" key="1">
    <citation type="submission" date="2021-12" db="EMBL/GenBank/DDBJ databases">
        <title>Genome sequence of Kibdelosporangium philippinense ATCC 49844.</title>
        <authorList>
            <person name="Fedorov E.A."/>
            <person name="Omeragic M."/>
            <person name="Shalygina K.F."/>
            <person name="Maclea K.S."/>
        </authorList>
    </citation>
    <scope>NUCLEOTIDE SEQUENCE [LARGE SCALE GENOMIC DNA]</scope>
    <source>
        <strain evidence="1 2">ATCC 49844</strain>
    </source>
</reference>
<gene>
    <name evidence="1" type="ORF">LWC34_01560</name>
</gene>
<comment type="caution">
    <text evidence="1">The sequence shown here is derived from an EMBL/GenBank/DDBJ whole genome shotgun (WGS) entry which is preliminary data.</text>
</comment>
<dbReference type="InterPro" id="IPR009057">
    <property type="entry name" value="Homeodomain-like_sf"/>
</dbReference>
<evidence type="ECO:0000313" key="1">
    <source>
        <dbReference type="EMBL" id="MCE7001534.1"/>
    </source>
</evidence>
<dbReference type="SUPFAM" id="SSF46689">
    <property type="entry name" value="Homeodomain-like"/>
    <property type="match status" value="1"/>
</dbReference>
<name>A0ABS8Z0N1_9PSEU</name>
<dbReference type="RefSeq" id="WP_233722599.1">
    <property type="nucleotide sequence ID" value="NZ_JAJVCN010000001.1"/>
</dbReference>